<evidence type="ECO:0000313" key="2">
    <source>
        <dbReference type="EMBL" id="MPC20630.1"/>
    </source>
</evidence>
<evidence type="ECO:0000313" key="3">
    <source>
        <dbReference type="Proteomes" id="UP000324222"/>
    </source>
</evidence>
<accession>A0A5B7DH16</accession>
<protein>
    <submittedName>
        <fullName evidence="2">Uncharacterized protein</fullName>
    </submittedName>
</protein>
<organism evidence="2 3">
    <name type="scientific">Portunus trituberculatus</name>
    <name type="common">Swimming crab</name>
    <name type="synonym">Neptunus trituberculatus</name>
    <dbReference type="NCBI Taxonomy" id="210409"/>
    <lineage>
        <taxon>Eukaryota</taxon>
        <taxon>Metazoa</taxon>
        <taxon>Ecdysozoa</taxon>
        <taxon>Arthropoda</taxon>
        <taxon>Crustacea</taxon>
        <taxon>Multicrustacea</taxon>
        <taxon>Malacostraca</taxon>
        <taxon>Eumalacostraca</taxon>
        <taxon>Eucarida</taxon>
        <taxon>Decapoda</taxon>
        <taxon>Pleocyemata</taxon>
        <taxon>Brachyura</taxon>
        <taxon>Eubrachyura</taxon>
        <taxon>Portunoidea</taxon>
        <taxon>Portunidae</taxon>
        <taxon>Portuninae</taxon>
        <taxon>Portunus</taxon>
    </lineage>
</organism>
<dbReference type="EMBL" id="VSRR010000893">
    <property type="protein sequence ID" value="MPC20630.1"/>
    <property type="molecule type" value="Genomic_DNA"/>
</dbReference>
<dbReference type="Proteomes" id="UP000324222">
    <property type="component" value="Unassembled WGS sequence"/>
</dbReference>
<gene>
    <name evidence="2" type="ORF">E2C01_013583</name>
</gene>
<dbReference type="AlphaFoldDB" id="A0A5B7DH16"/>
<evidence type="ECO:0000256" key="1">
    <source>
        <dbReference type="SAM" id="MobiDB-lite"/>
    </source>
</evidence>
<feature type="compositionally biased region" description="Basic and acidic residues" evidence="1">
    <location>
        <begin position="55"/>
        <end position="65"/>
    </location>
</feature>
<name>A0A5B7DH16_PORTR</name>
<comment type="caution">
    <text evidence="2">The sequence shown here is derived from an EMBL/GenBank/DDBJ whole genome shotgun (WGS) entry which is preliminary data.</text>
</comment>
<reference evidence="2 3" key="1">
    <citation type="submission" date="2019-05" db="EMBL/GenBank/DDBJ databases">
        <title>Another draft genome of Portunus trituberculatus and its Hox gene families provides insights of decapod evolution.</title>
        <authorList>
            <person name="Jeong J.-H."/>
            <person name="Song I."/>
            <person name="Kim S."/>
            <person name="Choi T."/>
            <person name="Kim D."/>
            <person name="Ryu S."/>
            <person name="Kim W."/>
        </authorList>
    </citation>
    <scope>NUCLEOTIDE SEQUENCE [LARGE SCALE GENOMIC DNA]</scope>
    <source>
        <tissue evidence="2">Muscle</tissue>
    </source>
</reference>
<feature type="region of interest" description="Disordered" evidence="1">
    <location>
        <begin position="31"/>
        <end position="65"/>
    </location>
</feature>
<keyword evidence="3" id="KW-1185">Reference proteome</keyword>
<proteinExistence type="predicted"/>
<sequence length="65" mass="7296">MCHPLLLLQPGAQRDELPLSASFPLAYLSHATPPRTLSSTYPTVGTGRRKHKAQRHEEGVRKKYT</sequence>